<evidence type="ECO:0000256" key="1">
    <source>
        <dbReference type="SAM" id="SignalP"/>
    </source>
</evidence>
<dbReference type="Gene3D" id="2.60.120.560">
    <property type="entry name" value="Exo-inulinase, domain 1"/>
    <property type="match status" value="1"/>
</dbReference>
<keyword evidence="1" id="KW-0732">Signal</keyword>
<dbReference type="AlphaFoldDB" id="A0A518K2Y0"/>
<proteinExistence type="predicted"/>
<feature type="domain" description="3-keto-alpha-glucoside-1,2-lyase/3-keto-2-hydroxy-glucal hydratase" evidence="2">
    <location>
        <begin position="105"/>
        <end position="269"/>
    </location>
</feature>
<accession>A0A518K2Y0</accession>
<name>A0A518K2Y0_9BACT</name>
<protein>
    <recommendedName>
        <fullName evidence="2">3-keto-alpha-glucoside-1,2-lyase/3-keto-2-hydroxy-glucal hydratase domain-containing protein</fullName>
    </recommendedName>
</protein>
<evidence type="ECO:0000259" key="2">
    <source>
        <dbReference type="Pfam" id="PF06439"/>
    </source>
</evidence>
<keyword evidence="4" id="KW-1185">Reference proteome</keyword>
<reference evidence="3 4" key="1">
    <citation type="submission" date="2019-02" db="EMBL/GenBank/DDBJ databases">
        <title>Deep-cultivation of Planctomycetes and their phenomic and genomic characterization uncovers novel biology.</title>
        <authorList>
            <person name="Wiegand S."/>
            <person name="Jogler M."/>
            <person name="Boedeker C."/>
            <person name="Pinto D."/>
            <person name="Vollmers J."/>
            <person name="Rivas-Marin E."/>
            <person name="Kohn T."/>
            <person name="Peeters S.H."/>
            <person name="Heuer A."/>
            <person name="Rast P."/>
            <person name="Oberbeckmann S."/>
            <person name="Bunk B."/>
            <person name="Jeske O."/>
            <person name="Meyerdierks A."/>
            <person name="Storesund J.E."/>
            <person name="Kallscheuer N."/>
            <person name="Luecker S."/>
            <person name="Lage O.M."/>
            <person name="Pohl T."/>
            <person name="Merkel B.J."/>
            <person name="Hornburger P."/>
            <person name="Mueller R.-W."/>
            <person name="Bruemmer F."/>
            <person name="Labrenz M."/>
            <person name="Spormann A.M."/>
            <person name="Op den Camp H."/>
            <person name="Overmann J."/>
            <person name="Amann R."/>
            <person name="Jetten M.S.M."/>
            <person name="Mascher T."/>
            <person name="Medema M.H."/>
            <person name="Devos D.P."/>
            <person name="Kaster A.-K."/>
            <person name="Ovreas L."/>
            <person name="Rohde M."/>
            <person name="Galperin M.Y."/>
            <person name="Jogler C."/>
        </authorList>
    </citation>
    <scope>NUCLEOTIDE SEQUENCE [LARGE SCALE GENOMIC DNA]</scope>
    <source>
        <strain evidence="3 4">Spa11</strain>
    </source>
</reference>
<dbReference type="Pfam" id="PF06439">
    <property type="entry name" value="3keto-disac_hyd"/>
    <property type="match status" value="1"/>
</dbReference>
<evidence type="ECO:0000313" key="3">
    <source>
        <dbReference type="EMBL" id="QDV72105.1"/>
    </source>
</evidence>
<dbReference type="GO" id="GO:0016787">
    <property type="term" value="F:hydrolase activity"/>
    <property type="evidence" value="ECO:0007669"/>
    <property type="project" value="InterPro"/>
</dbReference>
<dbReference type="InterPro" id="IPR010496">
    <property type="entry name" value="AL/BT2_dom"/>
</dbReference>
<sequence precursor="true">MMNALPTPLMAICLALVVSTATAADPRSTDADAREVQKVAAATTSEKAAASEWVTIIGKEGASGVTGLGGNLVECQGVKIADDASHLKTIPGVGVVAASRKFAYGDDNNLNSVEHFADCEVVLEFVLGEGCNSGVKLQGRYEIQLYDSWGKEALSGVECGGVYPHWVSAKRGIKYIDEGVAPLRNASKKPGEWQTLRIVFQAPRFNSEGKKVENARFLKVTLNGELVQRDVEVDSPTGNTTDPLPEVEKGPLYLQMDHGAVAFRNVRVKPL</sequence>
<dbReference type="Proteomes" id="UP000316426">
    <property type="component" value="Chromosome"/>
</dbReference>
<gene>
    <name evidence="3" type="ORF">Spa11_02760</name>
</gene>
<evidence type="ECO:0000313" key="4">
    <source>
        <dbReference type="Proteomes" id="UP000316426"/>
    </source>
</evidence>
<dbReference type="EMBL" id="CP036349">
    <property type="protein sequence ID" value="QDV72105.1"/>
    <property type="molecule type" value="Genomic_DNA"/>
</dbReference>
<feature type="signal peptide" evidence="1">
    <location>
        <begin position="1"/>
        <end position="23"/>
    </location>
</feature>
<organism evidence="3 4">
    <name type="scientific">Botrimarina mediterranea</name>
    <dbReference type="NCBI Taxonomy" id="2528022"/>
    <lineage>
        <taxon>Bacteria</taxon>
        <taxon>Pseudomonadati</taxon>
        <taxon>Planctomycetota</taxon>
        <taxon>Planctomycetia</taxon>
        <taxon>Pirellulales</taxon>
        <taxon>Lacipirellulaceae</taxon>
        <taxon>Botrimarina</taxon>
    </lineage>
</organism>
<dbReference type="KEGG" id="bmei:Spa11_02760"/>
<feature type="chain" id="PRO_5021932604" description="3-keto-alpha-glucoside-1,2-lyase/3-keto-2-hydroxy-glucal hydratase domain-containing protein" evidence="1">
    <location>
        <begin position="24"/>
        <end position="271"/>
    </location>
</feature>